<evidence type="ECO:0000313" key="3">
    <source>
        <dbReference type="EMBL" id="KAG3218035.1"/>
    </source>
</evidence>
<reference evidence="2" key="1">
    <citation type="submission" date="2018-10" db="EMBL/GenBank/DDBJ databases">
        <title>Effector identification in a new, highly contiguous assembly of the strawberry crown rot pathogen Phytophthora cactorum.</title>
        <authorList>
            <person name="Armitage A.D."/>
            <person name="Nellist C.F."/>
            <person name="Bates H."/>
            <person name="Vickerstaff R.J."/>
            <person name="Harrison R.J."/>
        </authorList>
    </citation>
    <scope>NUCLEOTIDE SEQUENCE</scope>
    <source>
        <strain evidence="2">4032</strain>
        <strain evidence="3">P421</strain>
    </source>
</reference>
<feature type="compositionally biased region" description="Polar residues" evidence="1">
    <location>
        <begin position="1"/>
        <end position="11"/>
    </location>
</feature>
<gene>
    <name evidence="2" type="ORF">PC115_g8100</name>
    <name evidence="3" type="ORF">PC129_g11151</name>
</gene>
<name>A0A8T1CPJ9_9STRA</name>
<dbReference type="AlphaFoldDB" id="A0A8T1CPJ9"/>
<dbReference type="Proteomes" id="UP000774804">
    <property type="component" value="Unassembled WGS sequence"/>
</dbReference>
<feature type="region of interest" description="Disordered" evidence="1">
    <location>
        <begin position="1"/>
        <end position="23"/>
    </location>
</feature>
<accession>A0A8T1CPJ9</accession>
<protein>
    <submittedName>
        <fullName evidence="2">Uncharacterized protein</fullName>
    </submittedName>
</protein>
<dbReference type="EMBL" id="RCMV01000386">
    <property type="protein sequence ID" value="KAG3218035.1"/>
    <property type="molecule type" value="Genomic_DNA"/>
</dbReference>
<organism evidence="2 4">
    <name type="scientific">Phytophthora cactorum</name>
    <dbReference type="NCBI Taxonomy" id="29920"/>
    <lineage>
        <taxon>Eukaryota</taxon>
        <taxon>Sar</taxon>
        <taxon>Stramenopiles</taxon>
        <taxon>Oomycota</taxon>
        <taxon>Peronosporomycetes</taxon>
        <taxon>Peronosporales</taxon>
        <taxon>Peronosporaceae</taxon>
        <taxon>Phytophthora</taxon>
    </lineage>
</organism>
<dbReference type="Proteomes" id="UP000760860">
    <property type="component" value="Unassembled WGS sequence"/>
</dbReference>
<evidence type="ECO:0000313" key="2">
    <source>
        <dbReference type="EMBL" id="KAG2925802.1"/>
    </source>
</evidence>
<proteinExistence type="predicted"/>
<evidence type="ECO:0000313" key="4">
    <source>
        <dbReference type="Proteomes" id="UP000774804"/>
    </source>
</evidence>
<evidence type="ECO:0000256" key="1">
    <source>
        <dbReference type="SAM" id="MobiDB-lite"/>
    </source>
</evidence>
<comment type="caution">
    <text evidence="2">The sequence shown here is derived from an EMBL/GenBank/DDBJ whole genome shotgun (WGS) entry which is preliminary data.</text>
</comment>
<sequence length="49" mass="5597">MYTNRRAQPSSGDMDCQPSADPVNIRGVRRRVHDNRIFGEDDATDFNQS</sequence>
<dbReference type="EMBL" id="RCMI01000204">
    <property type="protein sequence ID" value="KAG2925802.1"/>
    <property type="molecule type" value="Genomic_DNA"/>
</dbReference>